<dbReference type="PIRSF" id="PIRSF006603">
    <property type="entry name" value="DinF"/>
    <property type="match status" value="1"/>
</dbReference>
<dbReference type="GO" id="GO:0015297">
    <property type="term" value="F:antiporter activity"/>
    <property type="evidence" value="ECO:0007669"/>
    <property type="project" value="UniProtKB-KW"/>
</dbReference>
<feature type="transmembrane region" description="Helical" evidence="10">
    <location>
        <begin position="94"/>
        <end position="116"/>
    </location>
</feature>
<keyword evidence="4" id="KW-1003">Cell membrane</keyword>
<dbReference type="PANTHER" id="PTHR43298">
    <property type="entry name" value="MULTIDRUG RESISTANCE PROTEIN NORM-RELATED"/>
    <property type="match status" value="1"/>
</dbReference>
<proteinExistence type="predicted"/>
<dbReference type="KEGG" id="tmar:MARIT_1281"/>
<feature type="transmembrane region" description="Helical" evidence="10">
    <location>
        <begin position="128"/>
        <end position="148"/>
    </location>
</feature>
<dbReference type="Pfam" id="PF01554">
    <property type="entry name" value="MatE"/>
    <property type="match status" value="2"/>
</dbReference>
<evidence type="ECO:0000256" key="2">
    <source>
        <dbReference type="ARBA" id="ARBA00022448"/>
    </source>
</evidence>
<dbReference type="RefSeq" id="WP_024741210.1">
    <property type="nucleotide sequence ID" value="NZ_BAUG01000019.1"/>
</dbReference>
<comment type="subcellular location">
    <subcellularLocation>
        <location evidence="1">Cell membrane</location>
        <topology evidence="1">Multi-pass membrane protein</topology>
    </subcellularLocation>
</comment>
<dbReference type="InterPro" id="IPR050222">
    <property type="entry name" value="MATE_MdtK"/>
</dbReference>
<feature type="transmembrane region" description="Helical" evidence="10">
    <location>
        <begin position="390"/>
        <end position="409"/>
    </location>
</feature>
<name>A0A2H1E8P0_9FLAO</name>
<evidence type="ECO:0000256" key="7">
    <source>
        <dbReference type="ARBA" id="ARBA00023065"/>
    </source>
</evidence>
<evidence type="ECO:0000256" key="9">
    <source>
        <dbReference type="ARBA" id="ARBA00031636"/>
    </source>
</evidence>
<evidence type="ECO:0000256" key="10">
    <source>
        <dbReference type="SAM" id="Phobius"/>
    </source>
</evidence>
<feature type="transmembrane region" description="Helical" evidence="10">
    <location>
        <begin position="356"/>
        <end position="378"/>
    </location>
</feature>
<protein>
    <recommendedName>
        <fullName evidence="9">Multidrug-efflux transporter</fullName>
    </recommendedName>
</protein>
<dbReference type="GeneID" id="47722820"/>
<keyword evidence="6 10" id="KW-1133">Transmembrane helix</keyword>
<organism evidence="11 12">
    <name type="scientific">Tenacibaculum maritimum NCIMB 2154</name>
    <dbReference type="NCBI Taxonomy" id="1349785"/>
    <lineage>
        <taxon>Bacteria</taxon>
        <taxon>Pseudomonadati</taxon>
        <taxon>Bacteroidota</taxon>
        <taxon>Flavobacteriia</taxon>
        <taxon>Flavobacteriales</taxon>
        <taxon>Flavobacteriaceae</taxon>
        <taxon>Tenacibaculum</taxon>
    </lineage>
</organism>
<dbReference type="Proteomes" id="UP000231564">
    <property type="component" value="Chromosome MARIT"/>
</dbReference>
<keyword evidence="7" id="KW-0406">Ion transport</keyword>
<evidence type="ECO:0000256" key="8">
    <source>
        <dbReference type="ARBA" id="ARBA00023136"/>
    </source>
</evidence>
<evidence type="ECO:0000256" key="1">
    <source>
        <dbReference type="ARBA" id="ARBA00004651"/>
    </source>
</evidence>
<dbReference type="CDD" id="cd13131">
    <property type="entry name" value="MATE_NorM_like"/>
    <property type="match status" value="1"/>
</dbReference>
<dbReference type="InterPro" id="IPR048279">
    <property type="entry name" value="MdtK-like"/>
</dbReference>
<dbReference type="NCBIfam" id="TIGR00797">
    <property type="entry name" value="matE"/>
    <property type="match status" value="1"/>
</dbReference>
<feature type="transmembrane region" description="Helical" evidence="10">
    <location>
        <begin position="53"/>
        <end position="74"/>
    </location>
</feature>
<feature type="transmembrane region" description="Helical" evidence="10">
    <location>
        <begin position="242"/>
        <end position="267"/>
    </location>
</feature>
<dbReference type="EMBL" id="LT634361">
    <property type="protein sequence ID" value="SFZ81773.1"/>
    <property type="molecule type" value="Genomic_DNA"/>
</dbReference>
<dbReference type="OrthoDB" id="9780160at2"/>
<feature type="transmembrane region" description="Helical" evidence="10">
    <location>
        <begin position="16"/>
        <end position="33"/>
    </location>
</feature>
<accession>A0A2H1E8P0</accession>
<feature type="transmembrane region" description="Helical" evidence="10">
    <location>
        <begin position="160"/>
        <end position="184"/>
    </location>
</feature>
<evidence type="ECO:0000256" key="5">
    <source>
        <dbReference type="ARBA" id="ARBA00022692"/>
    </source>
</evidence>
<feature type="transmembrane region" description="Helical" evidence="10">
    <location>
        <begin position="190"/>
        <end position="212"/>
    </location>
</feature>
<evidence type="ECO:0000256" key="3">
    <source>
        <dbReference type="ARBA" id="ARBA00022449"/>
    </source>
</evidence>
<evidence type="ECO:0000256" key="4">
    <source>
        <dbReference type="ARBA" id="ARBA00022475"/>
    </source>
</evidence>
<evidence type="ECO:0000313" key="12">
    <source>
        <dbReference type="Proteomes" id="UP000231564"/>
    </source>
</evidence>
<sequence length="454" mass="50018">MNLLRYTSEFKQNLRIAYPVMLGQLGHVLVGLADNLMVGKLGAPSLAAVSLGNGIIFIALSLGIGFTFAITPLIAEADGEKNVEKGRSYFQHGVFLSIILGVLLFLVLLLAKPVLYYMKQPIEVVELAVPYFEVVAFSMIPLMIFQGFKQFADGLSLTKYAMQATIIANIINVIFNYLLIYGIWVFPKMGIVGAAYGTLFSRFAMLALLIVIMKSKAIFAPYLKGFSLLEIKEKILQRIFNLGYPTALQMWFEVGIFSSGIFLAGAIGTKAQAANQIALNLASMTFMIAVGLGVTATIRVGNQKGLKNYKELRRIALSIFVLMAAIDLLFAGGFILMKNILPTFYIHDVEVIEVAATLIVIAGFFQLSDGIQAVVLGALRGLQDVKIPMLITFVAYWVVGFPICYYLSLKTDLKAIGIWIGLLISLTVSAILLYIRFHQLTKKLIQTKKYNEIT</sequence>
<evidence type="ECO:0000313" key="11">
    <source>
        <dbReference type="EMBL" id="SFZ81773.1"/>
    </source>
</evidence>
<feature type="transmembrane region" description="Helical" evidence="10">
    <location>
        <begin position="315"/>
        <end position="336"/>
    </location>
</feature>
<feature type="transmembrane region" description="Helical" evidence="10">
    <location>
        <begin position="415"/>
        <end position="435"/>
    </location>
</feature>
<keyword evidence="2" id="KW-0813">Transport</keyword>
<keyword evidence="8 10" id="KW-0472">Membrane</keyword>
<gene>
    <name evidence="11" type="ORF">MARIT_1281</name>
</gene>
<reference evidence="11 12" key="1">
    <citation type="submission" date="2016-11" db="EMBL/GenBank/DDBJ databases">
        <authorList>
            <person name="Jaros S."/>
            <person name="Januszkiewicz K."/>
            <person name="Wedrychowicz H."/>
        </authorList>
    </citation>
    <scope>NUCLEOTIDE SEQUENCE [LARGE SCALE GENOMIC DNA]</scope>
    <source>
        <strain evidence="11">NCIMB 2154T</strain>
    </source>
</reference>
<evidence type="ECO:0000256" key="6">
    <source>
        <dbReference type="ARBA" id="ARBA00022989"/>
    </source>
</evidence>
<dbReference type="GO" id="GO:0042910">
    <property type="term" value="F:xenobiotic transmembrane transporter activity"/>
    <property type="evidence" value="ECO:0007669"/>
    <property type="project" value="InterPro"/>
</dbReference>
<keyword evidence="12" id="KW-1185">Reference proteome</keyword>
<dbReference type="GO" id="GO:0005886">
    <property type="term" value="C:plasma membrane"/>
    <property type="evidence" value="ECO:0007669"/>
    <property type="project" value="UniProtKB-SubCell"/>
</dbReference>
<dbReference type="GO" id="GO:0006811">
    <property type="term" value="P:monoatomic ion transport"/>
    <property type="evidence" value="ECO:0007669"/>
    <property type="project" value="UniProtKB-KW"/>
</dbReference>
<dbReference type="AlphaFoldDB" id="A0A2H1E8P0"/>
<dbReference type="PANTHER" id="PTHR43298:SF2">
    <property type="entry name" value="FMN_FAD EXPORTER YEEO-RELATED"/>
    <property type="match status" value="1"/>
</dbReference>
<dbReference type="STRING" id="1349785.GCA_000509405_01514"/>
<keyword evidence="5 10" id="KW-0812">Transmembrane</keyword>
<feature type="transmembrane region" description="Helical" evidence="10">
    <location>
        <begin position="273"/>
        <end position="294"/>
    </location>
</feature>
<dbReference type="InterPro" id="IPR002528">
    <property type="entry name" value="MATE_fam"/>
</dbReference>
<keyword evidence="3" id="KW-0050">Antiport</keyword>